<dbReference type="PANTHER" id="PTHR35561">
    <property type="entry name" value="RNA 2',3'-CYCLIC PHOSPHODIESTERASE"/>
    <property type="match status" value="1"/>
</dbReference>
<dbReference type="GO" id="GO:0008664">
    <property type="term" value="F:RNA 2',3'-cyclic 3'-phosphodiesterase activity"/>
    <property type="evidence" value="ECO:0007669"/>
    <property type="project" value="UniProtKB-EC"/>
</dbReference>
<comment type="similarity">
    <text evidence="2">Belongs to the 2H phosphoesterase superfamily. ThpR family.</text>
</comment>
<dbReference type="SUPFAM" id="SSF55144">
    <property type="entry name" value="LigT-like"/>
    <property type="match status" value="1"/>
</dbReference>
<name>A0A3E4QWS8_9ACTN</name>
<dbReference type="EMBL" id="QSRJ01000002">
    <property type="protein sequence ID" value="RGL11557.1"/>
    <property type="molecule type" value="Genomic_DNA"/>
</dbReference>
<dbReference type="HAMAP" id="MF_01940">
    <property type="entry name" value="RNA_CPDase"/>
    <property type="match status" value="1"/>
</dbReference>
<keyword evidence="1 2" id="KW-0378">Hydrolase</keyword>
<feature type="active site" description="Proton donor" evidence="2">
    <location>
        <position position="39"/>
    </location>
</feature>
<organism evidence="3 4">
    <name type="scientific">Collinsella tanakaei</name>
    <dbReference type="NCBI Taxonomy" id="626935"/>
    <lineage>
        <taxon>Bacteria</taxon>
        <taxon>Bacillati</taxon>
        <taxon>Actinomycetota</taxon>
        <taxon>Coriobacteriia</taxon>
        <taxon>Coriobacteriales</taxon>
        <taxon>Coriobacteriaceae</taxon>
        <taxon>Collinsella</taxon>
    </lineage>
</organism>
<evidence type="ECO:0000256" key="1">
    <source>
        <dbReference type="ARBA" id="ARBA00022801"/>
    </source>
</evidence>
<feature type="short sequence motif" description="HXTX 1" evidence="2">
    <location>
        <begin position="39"/>
        <end position="42"/>
    </location>
</feature>
<dbReference type="NCBIfam" id="TIGR02258">
    <property type="entry name" value="2_5_ligase"/>
    <property type="match status" value="1"/>
</dbReference>
<dbReference type="Gene3D" id="3.90.1140.10">
    <property type="entry name" value="Cyclic phosphodiesterase"/>
    <property type="match status" value="1"/>
</dbReference>
<feature type="active site" description="Proton acceptor" evidence="2">
    <location>
        <position position="124"/>
    </location>
</feature>
<dbReference type="AlphaFoldDB" id="A0A3E4QWS8"/>
<reference evidence="3 4" key="1">
    <citation type="submission" date="2018-08" db="EMBL/GenBank/DDBJ databases">
        <title>A genome reference for cultivated species of the human gut microbiota.</title>
        <authorList>
            <person name="Zou Y."/>
            <person name="Xue W."/>
            <person name="Luo G."/>
        </authorList>
    </citation>
    <scope>NUCLEOTIDE SEQUENCE [LARGE SCALE GENOMIC DNA]</scope>
    <source>
        <strain evidence="3 4">TF08-14</strain>
    </source>
</reference>
<gene>
    <name evidence="3" type="primary">thpR</name>
    <name evidence="3" type="ORF">DXC81_01830</name>
</gene>
<comment type="caution">
    <text evidence="3">The sequence shown here is derived from an EMBL/GenBank/DDBJ whole genome shotgun (WGS) entry which is preliminary data.</text>
</comment>
<dbReference type="RefSeq" id="WP_117678917.1">
    <property type="nucleotide sequence ID" value="NZ_JAQCWE010000004.1"/>
</dbReference>
<evidence type="ECO:0000313" key="4">
    <source>
        <dbReference type="Proteomes" id="UP000260943"/>
    </source>
</evidence>
<sequence length="175" mass="19177">MRTFIALDLSNELIEQVADLSRQLSSMVRGRFVARSTYHVTLAFLGEIGEAEARRVMDVLDTACAHAAAIRLVPDGLGIYGKPVDATLLLKLAHGRDLMNLAMAVREELRAQGVSYDEKAFDPHVTLARRARVLPQALSDLVFPAESSSNSVTLYKSELSQEGATYKPLYTVNLG</sequence>
<dbReference type="Pfam" id="PF13563">
    <property type="entry name" value="2_5_RNA_ligase2"/>
    <property type="match status" value="1"/>
</dbReference>
<protein>
    <recommendedName>
        <fullName evidence="2">RNA 2',3'-cyclic phosphodiesterase</fullName>
        <shortName evidence="2">RNA 2',3'-CPDase</shortName>
        <ecNumber evidence="2">3.1.4.58</ecNumber>
    </recommendedName>
</protein>
<evidence type="ECO:0000256" key="2">
    <source>
        <dbReference type="HAMAP-Rule" id="MF_01940"/>
    </source>
</evidence>
<dbReference type="Proteomes" id="UP000260943">
    <property type="component" value="Unassembled WGS sequence"/>
</dbReference>
<proteinExistence type="inferred from homology"/>
<evidence type="ECO:0000313" key="3">
    <source>
        <dbReference type="EMBL" id="RGL11557.1"/>
    </source>
</evidence>
<feature type="short sequence motif" description="HXTX 2" evidence="2">
    <location>
        <begin position="124"/>
        <end position="127"/>
    </location>
</feature>
<dbReference type="InterPro" id="IPR009097">
    <property type="entry name" value="Cyclic_Pdiesterase"/>
</dbReference>
<comment type="function">
    <text evidence="2">Hydrolyzes RNA 2',3'-cyclic phosphodiester to an RNA 2'-phosphomonoester.</text>
</comment>
<comment type="catalytic activity">
    <reaction evidence="2">
        <text>a 3'-end 2',3'-cyclophospho-ribonucleotide-RNA + H2O = a 3'-end 2'-phospho-ribonucleotide-RNA + H(+)</text>
        <dbReference type="Rhea" id="RHEA:11828"/>
        <dbReference type="Rhea" id="RHEA-COMP:10464"/>
        <dbReference type="Rhea" id="RHEA-COMP:17353"/>
        <dbReference type="ChEBI" id="CHEBI:15377"/>
        <dbReference type="ChEBI" id="CHEBI:15378"/>
        <dbReference type="ChEBI" id="CHEBI:83064"/>
        <dbReference type="ChEBI" id="CHEBI:173113"/>
        <dbReference type="EC" id="3.1.4.58"/>
    </reaction>
</comment>
<dbReference type="PANTHER" id="PTHR35561:SF1">
    <property type="entry name" value="RNA 2',3'-CYCLIC PHOSPHODIESTERASE"/>
    <property type="match status" value="1"/>
</dbReference>
<dbReference type="EC" id="3.1.4.58" evidence="2"/>
<dbReference type="GO" id="GO:0004113">
    <property type="term" value="F:2',3'-cyclic-nucleotide 3'-phosphodiesterase activity"/>
    <property type="evidence" value="ECO:0007669"/>
    <property type="project" value="InterPro"/>
</dbReference>
<dbReference type="InterPro" id="IPR004175">
    <property type="entry name" value="RNA_CPDase"/>
</dbReference>
<accession>A0A3E4QWS8</accession>